<reference evidence="1 2" key="1">
    <citation type="submission" date="2017-12" db="EMBL/GenBank/DDBJ databases">
        <title>Genome sequence of the mycotoxigenic crop pathogen Fusarium proliferatum, strain ITEM 2341 from Date Palm.</title>
        <authorList>
            <person name="Almiman B.F."/>
            <person name="Shittu T.A."/>
            <person name="Muthumeenakshi S."/>
            <person name="Baroncelli R."/>
            <person name="Sreenivasaprasada S."/>
        </authorList>
    </citation>
    <scope>NUCLEOTIDE SEQUENCE [LARGE SCALE GENOMIC DNA]</scope>
    <source>
        <strain evidence="1 2">ITEM 2341</strain>
    </source>
</reference>
<dbReference type="PANTHER" id="PTHR34706:SF3">
    <property type="entry name" value="ANKYRIN REPEAT PROTEIN (AFU_ORTHOLOGUE AFUA_7G06200)"/>
    <property type="match status" value="1"/>
</dbReference>
<organism evidence="1 2">
    <name type="scientific">Gibberella intermedia</name>
    <name type="common">Bulb rot disease fungus</name>
    <name type="synonym">Fusarium proliferatum</name>
    <dbReference type="NCBI Taxonomy" id="948311"/>
    <lineage>
        <taxon>Eukaryota</taxon>
        <taxon>Fungi</taxon>
        <taxon>Dikarya</taxon>
        <taxon>Ascomycota</taxon>
        <taxon>Pezizomycotina</taxon>
        <taxon>Sordariomycetes</taxon>
        <taxon>Hypocreomycetidae</taxon>
        <taxon>Hypocreales</taxon>
        <taxon>Nectriaceae</taxon>
        <taxon>Fusarium</taxon>
        <taxon>Fusarium fujikuroi species complex</taxon>
    </lineage>
</organism>
<evidence type="ECO:0000313" key="1">
    <source>
        <dbReference type="EMBL" id="RBA22420.1"/>
    </source>
</evidence>
<accession>A0A365NNJ5</accession>
<dbReference type="AlphaFoldDB" id="A0A365NNJ5"/>
<sequence>MIQTLLERMDNLLDDESPVASHQEVAPLVDDALLRLKVWSHELHKRNPKALDVIQGEDPELHTMISEIGMETGIMIQVKKAMESKVQATTEPKHLSLRSDEREVETIEQLLDKIKRERVPLAHSSGAEARPGFWLFRKDTREELKTAFMRMLAFLLFVTNYIIASVKRTSNDALQKLRGFNTSLTRNSGQRVNQNQELDSPEELVKNIEKSFQGTAIEIFFKGNPYFVKRLAEKAAALDNGEEHSICKGGLLTKTAQVTLHQQVLYCDDSTSMRDGRGGNNRWSAQNNLIYHIARVTTLILPEGEGIYLRYINQDIPQSDSLEFDDIPIIINSLQPAGDTLIGTNLRRKILEPLVYKRLPYDLKRPLLITVITDGAPSSGLEDRSSFAKAIKECGDKLEQNNLPRESVKFLVGQVGTGKAAMAFLDGLRQDFEIAKVVYVATESLDSGITQWEKNAGLDKWLIETLYRPIAQSEGKKSQ</sequence>
<name>A0A365NNJ5_GIBIN</name>
<evidence type="ECO:0000313" key="2">
    <source>
        <dbReference type="Proteomes" id="UP000251714"/>
    </source>
</evidence>
<dbReference type="Proteomes" id="UP000251714">
    <property type="component" value="Unassembled WGS sequence"/>
</dbReference>
<comment type="caution">
    <text evidence="1">The sequence shown here is derived from an EMBL/GenBank/DDBJ whole genome shotgun (WGS) entry which is preliminary data.</text>
</comment>
<evidence type="ECO:0008006" key="3">
    <source>
        <dbReference type="Google" id="ProtNLM"/>
    </source>
</evidence>
<dbReference type="EMBL" id="PKMI01000001">
    <property type="protein sequence ID" value="RBA22420.1"/>
    <property type="molecule type" value="Genomic_DNA"/>
</dbReference>
<protein>
    <recommendedName>
        <fullName evidence="3">VWFA domain-containing protein</fullName>
    </recommendedName>
</protein>
<proteinExistence type="predicted"/>
<dbReference type="PANTHER" id="PTHR34706">
    <property type="entry name" value="SLR1338 PROTEIN"/>
    <property type="match status" value="1"/>
</dbReference>
<gene>
    <name evidence="1" type="ORF">FPRO05_00767</name>
</gene>